<protein>
    <submittedName>
        <fullName evidence="5">Cobalamin adenosyltransferase</fullName>
    </submittedName>
</protein>
<keyword evidence="3" id="KW-0067">ATP-binding</keyword>
<evidence type="ECO:0000256" key="2">
    <source>
        <dbReference type="ARBA" id="ARBA00022741"/>
    </source>
</evidence>
<evidence type="ECO:0000313" key="6">
    <source>
        <dbReference type="Proteomes" id="UP001651880"/>
    </source>
</evidence>
<dbReference type="RefSeq" id="WP_255227074.1">
    <property type="nucleotide sequence ID" value="NZ_JAJEKE010000006.1"/>
</dbReference>
<keyword evidence="6" id="KW-1185">Reference proteome</keyword>
<gene>
    <name evidence="5" type="ORF">LJD61_08325</name>
</gene>
<evidence type="ECO:0000313" key="5">
    <source>
        <dbReference type="EMBL" id="MCQ1529558.1"/>
    </source>
</evidence>
<sequence>MSVLTETSLRVELRNKKVSQYFVEPDVKITPSARQYLKEREIELVVRGRESAKAAEDKTEKEQKECITPKYSAVFGGGYFTDKPEYMTQLHGNKLVLKDHPRIAMRGKLDSLQSKIMEVQVSASKQKYMGIVKDLEEALTLCRSIMRAEVLNEALPEVEILDLDEKKLREMSHNPQKYFNTKHILPSWEMGETAILLNSIRSAMREVEIAAVKAFKTEEGVDRVDIIRALNRLSSCIYIMMLRQITGYYKEER</sequence>
<dbReference type="Proteomes" id="UP001651880">
    <property type="component" value="Unassembled WGS sequence"/>
</dbReference>
<evidence type="ECO:0000256" key="1">
    <source>
        <dbReference type="ARBA" id="ARBA00022679"/>
    </source>
</evidence>
<dbReference type="PIRSF" id="PIRSF012294">
    <property type="entry name" value="ATR_EutT"/>
    <property type="match status" value="1"/>
</dbReference>
<keyword evidence="2" id="KW-0547">Nucleotide-binding</keyword>
<dbReference type="Pfam" id="PF01923">
    <property type="entry name" value="Cob_adeno_trans"/>
    <property type="match status" value="1"/>
</dbReference>
<evidence type="ECO:0000259" key="4">
    <source>
        <dbReference type="Pfam" id="PF01923"/>
    </source>
</evidence>
<dbReference type="InterPro" id="IPR036451">
    <property type="entry name" value="CblAdoTrfase-like_sf"/>
</dbReference>
<dbReference type="EMBL" id="JAJEKE010000006">
    <property type="protein sequence ID" value="MCQ1529558.1"/>
    <property type="molecule type" value="Genomic_DNA"/>
</dbReference>
<dbReference type="InterPro" id="IPR009194">
    <property type="entry name" value="AdoTrfase_EutT"/>
</dbReference>
<accession>A0ABT1NE99</accession>
<name>A0ABT1NE99_9FIRM</name>
<organism evidence="5 6">
    <name type="scientific">Lutispora saccharofermentans</name>
    <dbReference type="NCBI Taxonomy" id="3024236"/>
    <lineage>
        <taxon>Bacteria</taxon>
        <taxon>Bacillati</taxon>
        <taxon>Bacillota</taxon>
        <taxon>Clostridia</taxon>
        <taxon>Lutisporales</taxon>
        <taxon>Lutisporaceae</taxon>
        <taxon>Lutispora</taxon>
    </lineage>
</organism>
<dbReference type="Gene3D" id="1.20.1200.10">
    <property type="entry name" value="Cobalamin adenosyltransferase-like"/>
    <property type="match status" value="1"/>
</dbReference>
<reference evidence="5 6" key="1">
    <citation type="submission" date="2021-10" db="EMBL/GenBank/DDBJ databases">
        <title>Lutispora strain m25 sp. nov., a thermophilic, non-spore-forming bacterium isolated from a lab-scale methanogenic bioreactor digesting anaerobic sludge.</title>
        <authorList>
            <person name="El Houari A."/>
            <person name="Mcdonald J."/>
        </authorList>
    </citation>
    <scope>NUCLEOTIDE SEQUENCE [LARGE SCALE GENOMIC DNA]</scope>
    <source>
        <strain evidence="6">m25</strain>
    </source>
</reference>
<dbReference type="InterPro" id="IPR016030">
    <property type="entry name" value="CblAdoTrfase-like"/>
</dbReference>
<evidence type="ECO:0000256" key="3">
    <source>
        <dbReference type="ARBA" id="ARBA00022840"/>
    </source>
</evidence>
<comment type="caution">
    <text evidence="5">The sequence shown here is derived from an EMBL/GenBank/DDBJ whole genome shotgun (WGS) entry which is preliminary data.</text>
</comment>
<proteinExistence type="predicted"/>
<feature type="domain" description="Cobalamin adenosyltransferase-like" evidence="4">
    <location>
        <begin position="84"/>
        <end position="242"/>
    </location>
</feature>
<keyword evidence="1" id="KW-0808">Transferase</keyword>
<dbReference type="SUPFAM" id="SSF89028">
    <property type="entry name" value="Cobalamin adenosyltransferase-like"/>
    <property type="match status" value="1"/>
</dbReference>